<dbReference type="SUPFAM" id="SSF56300">
    <property type="entry name" value="Metallo-dependent phosphatases"/>
    <property type="match status" value="1"/>
</dbReference>
<name>A0A0F8ZM37_9ZZZZ</name>
<feature type="non-terminal residue" evidence="1">
    <location>
        <position position="1"/>
    </location>
</feature>
<gene>
    <name evidence="1" type="ORF">LCGC14_2953910</name>
</gene>
<dbReference type="EMBL" id="LAZR01059604">
    <property type="protein sequence ID" value="KKK67454.1"/>
    <property type="molecule type" value="Genomic_DNA"/>
</dbReference>
<sequence length="374" mass="41190">ALAWVLGCGGGGNEFLTTLDRTIALGEDGVLGLGLGEPYEVRTELAEAGVGREERRRSLVVFHHFADLQLLDEESPLRGEWQDSCPTPLSTSAFRPQEALTLQVAASLIRQANRVNRSPLTNRAIDFALHTGNAADNAQFNELRWFIDLMDGRPLQPDSGGAGYEGVQSESPDPRYPDLLPLVQLPFVPEAIRYPWYTAVGSRDVLVQGSFPPDGASRQIAVGGEKVIDLSPVRKEEVCEDPSILLDPELTREILADEETEVRAVTPDANRRLLSRQEWIEELFNSRERPGPLGHGLTQRNLDEGVAYYAFEHGPLTFIVLDTVNPAGFAAGSIDAAQFEWLEGELKSRSSRRYDANGTLVESDTDDRLIVIVS</sequence>
<reference evidence="1" key="1">
    <citation type="journal article" date="2015" name="Nature">
        <title>Complex archaea that bridge the gap between prokaryotes and eukaryotes.</title>
        <authorList>
            <person name="Spang A."/>
            <person name="Saw J.H."/>
            <person name="Jorgensen S.L."/>
            <person name="Zaremba-Niedzwiedzka K."/>
            <person name="Martijn J."/>
            <person name="Lind A.E."/>
            <person name="van Eijk R."/>
            <person name="Schleper C."/>
            <person name="Guy L."/>
            <person name="Ettema T.J."/>
        </authorList>
    </citation>
    <scope>NUCLEOTIDE SEQUENCE</scope>
</reference>
<proteinExistence type="predicted"/>
<evidence type="ECO:0000313" key="1">
    <source>
        <dbReference type="EMBL" id="KKK67454.1"/>
    </source>
</evidence>
<protein>
    <submittedName>
        <fullName evidence="1">Uncharacterized protein</fullName>
    </submittedName>
</protein>
<dbReference type="InterPro" id="IPR029052">
    <property type="entry name" value="Metallo-depent_PP-like"/>
</dbReference>
<dbReference type="AlphaFoldDB" id="A0A0F8ZM37"/>
<feature type="non-terminal residue" evidence="1">
    <location>
        <position position="374"/>
    </location>
</feature>
<accession>A0A0F8ZM37</accession>
<dbReference type="Gene3D" id="3.60.21.10">
    <property type="match status" value="1"/>
</dbReference>
<organism evidence="1">
    <name type="scientific">marine sediment metagenome</name>
    <dbReference type="NCBI Taxonomy" id="412755"/>
    <lineage>
        <taxon>unclassified sequences</taxon>
        <taxon>metagenomes</taxon>
        <taxon>ecological metagenomes</taxon>
    </lineage>
</organism>
<comment type="caution">
    <text evidence="1">The sequence shown here is derived from an EMBL/GenBank/DDBJ whole genome shotgun (WGS) entry which is preliminary data.</text>
</comment>